<keyword evidence="2" id="KW-1185">Reference proteome</keyword>
<protein>
    <recommendedName>
        <fullName evidence="3">Peptidase S1 domain-containing protein</fullName>
    </recommendedName>
</protein>
<name>A0A2T9Z4C7_9FUNG</name>
<reference evidence="1 2" key="1">
    <citation type="journal article" date="2018" name="MBio">
        <title>Comparative Genomics Reveals the Core Gene Toolbox for the Fungus-Insect Symbiosis.</title>
        <authorList>
            <person name="Wang Y."/>
            <person name="Stata M."/>
            <person name="Wang W."/>
            <person name="Stajich J.E."/>
            <person name="White M.M."/>
            <person name="Moncalvo J.M."/>
        </authorList>
    </citation>
    <scope>NUCLEOTIDE SEQUENCE [LARGE SCALE GENOMIC DNA]</scope>
    <source>
        <strain evidence="1 2">AUS-77-4</strain>
    </source>
</reference>
<dbReference type="OrthoDB" id="5578428at2759"/>
<evidence type="ECO:0008006" key="3">
    <source>
        <dbReference type="Google" id="ProtNLM"/>
    </source>
</evidence>
<accession>A0A2T9Z4C7</accession>
<comment type="caution">
    <text evidence="1">The sequence shown here is derived from an EMBL/GenBank/DDBJ whole genome shotgun (WGS) entry which is preliminary data.</text>
</comment>
<organism evidence="1 2">
    <name type="scientific">Furculomyces boomerangus</name>
    <dbReference type="NCBI Taxonomy" id="61424"/>
    <lineage>
        <taxon>Eukaryota</taxon>
        <taxon>Fungi</taxon>
        <taxon>Fungi incertae sedis</taxon>
        <taxon>Zoopagomycota</taxon>
        <taxon>Kickxellomycotina</taxon>
        <taxon>Harpellomycetes</taxon>
        <taxon>Harpellales</taxon>
        <taxon>Harpellaceae</taxon>
        <taxon>Furculomyces</taxon>
    </lineage>
</organism>
<dbReference type="InterPro" id="IPR009003">
    <property type="entry name" value="Peptidase_S1_PA"/>
</dbReference>
<dbReference type="Proteomes" id="UP000245699">
    <property type="component" value="Unassembled WGS sequence"/>
</dbReference>
<evidence type="ECO:0000313" key="1">
    <source>
        <dbReference type="EMBL" id="PVU99453.1"/>
    </source>
</evidence>
<dbReference type="Gene3D" id="2.40.10.10">
    <property type="entry name" value="Trypsin-like serine proteases"/>
    <property type="match status" value="1"/>
</dbReference>
<sequence length="407" mass="44206">MKRDSATFKQVNAQDFNFLVYVFTPFEVCYGALLTPNWVITSGLCLQPFDDSDITQSFPITYRKLSETQVFVGRPSTNNTNNYNMISSYYAGIPVVPNVKQIVDTFARTGQQYIGSGFVEVEKVNINSNYQLVNDYFPGIQKFDTSLLKLKTPINSGTVKLGTGSMASSQKNLKAITYAPISQSVSIQNGSQVPSTSVDVIYGKVGNFYNLLSNSYGANSISEKDCQNYVLKIYGLTSIDQLKGPAPPANPFVCTTPFLMPNCQLDSSISLMPISEGAETDGKEFSTLLVSDLTTKSTLSYGFLNWTMIVDTGSDTSDGTNVNGNSVVLYGLGKPFQYWLPSSSPGSGCSGMGVTHFPRIGIHTAWIQQVTGLSIDGSGALASFSPKLSSFFSLSLFAFPIFISLLF</sequence>
<dbReference type="AlphaFoldDB" id="A0A2T9Z4C7"/>
<gene>
    <name evidence="1" type="ORF">BB559_000688</name>
</gene>
<dbReference type="EMBL" id="MBFT01000035">
    <property type="protein sequence ID" value="PVU99453.1"/>
    <property type="molecule type" value="Genomic_DNA"/>
</dbReference>
<dbReference type="InterPro" id="IPR043504">
    <property type="entry name" value="Peptidase_S1_PA_chymotrypsin"/>
</dbReference>
<proteinExistence type="predicted"/>
<dbReference type="SUPFAM" id="SSF50494">
    <property type="entry name" value="Trypsin-like serine proteases"/>
    <property type="match status" value="1"/>
</dbReference>
<evidence type="ECO:0000313" key="2">
    <source>
        <dbReference type="Proteomes" id="UP000245699"/>
    </source>
</evidence>